<comment type="caution">
    <text evidence="13">The sequence shown here is derived from an EMBL/GenBank/DDBJ whole genome shotgun (WGS) entry which is preliminary data.</text>
</comment>
<dbReference type="InterPro" id="IPR050347">
    <property type="entry name" value="Bact_Beta-galactosidase"/>
</dbReference>
<dbReference type="Gene3D" id="2.60.120.260">
    <property type="entry name" value="Galactose-binding domain-like"/>
    <property type="match status" value="1"/>
</dbReference>
<keyword evidence="6 13" id="KW-0378">Hydrolase</keyword>
<dbReference type="InterPro" id="IPR006101">
    <property type="entry name" value="Glyco_hydro_2"/>
</dbReference>
<dbReference type="InterPro" id="IPR013783">
    <property type="entry name" value="Ig-like_fold"/>
</dbReference>
<dbReference type="InterPro" id="IPR008979">
    <property type="entry name" value="Galactose-bd-like_sf"/>
</dbReference>
<dbReference type="EC" id="3.2.1.23" evidence="5"/>
<name>A0A3N0C3W3_9SPHI</name>
<dbReference type="InterPro" id="IPR011013">
    <property type="entry name" value="Gal_mutarotase_sf_dom"/>
</dbReference>
<comment type="similarity">
    <text evidence="3">Belongs to the glycosyl hydrolase 2 family.</text>
</comment>
<dbReference type="OrthoDB" id="9801077at2"/>
<gene>
    <name evidence="13" type="ORF">D7004_01735</name>
</gene>
<evidence type="ECO:0000313" key="14">
    <source>
        <dbReference type="Proteomes" id="UP000274046"/>
    </source>
</evidence>
<dbReference type="Pfam" id="PF02837">
    <property type="entry name" value="Glyco_hydro_2_N"/>
    <property type="match status" value="1"/>
</dbReference>
<evidence type="ECO:0000259" key="11">
    <source>
        <dbReference type="Pfam" id="PF02836"/>
    </source>
</evidence>
<dbReference type="InterPro" id="IPR017853">
    <property type="entry name" value="GH"/>
</dbReference>
<evidence type="ECO:0000256" key="8">
    <source>
        <dbReference type="ARBA" id="ARBA00023295"/>
    </source>
</evidence>
<keyword evidence="7" id="KW-0106">Calcium</keyword>
<feature type="signal peptide" evidence="9">
    <location>
        <begin position="1"/>
        <end position="20"/>
    </location>
</feature>
<evidence type="ECO:0000259" key="12">
    <source>
        <dbReference type="Pfam" id="PF02837"/>
    </source>
</evidence>
<evidence type="ECO:0000313" key="13">
    <source>
        <dbReference type="EMBL" id="RNL56637.1"/>
    </source>
</evidence>
<dbReference type="RefSeq" id="WP_123204148.1">
    <property type="nucleotide sequence ID" value="NZ_RBEE01000002.1"/>
</dbReference>
<keyword evidence="8" id="KW-0326">Glycosidase</keyword>
<feature type="domain" description="Glycoside hydrolase family 2 immunoglobulin-like beta-sandwich" evidence="10">
    <location>
        <begin position="187"/>
        <end position="287"/>
    </location>
</feature>
<feature type="domain" description="Glycosyl hydrolases family 2 sugar binding" evidence="12">
    <location>
        <begin position="53"/>
        <end position="181"/>
    </location>
</feature>
<protein>
    <recommendedName>
        <fullName evidence="5">beta-galactosidase</fullName>
        <ecNumber evidence="5">3.2.1.23</ecNumber>
    </recommendedName>
</protein>
<keyword evidence="14" id="KW-1185">Reference proteome</keyword>
<dbReference type="PANTHER" id="PTHR46323">
    <property type="entry name" value="BETA-GALACTOSIDASE"/>
    <property type="match status" value="1"/>
</dbReference>
<evidence type="ECO:0000256" key="4">
    <source>
        <dbReference type="ARBA" id="ARBA00011245"/>
    </source>
</evidence>
<evidence type="ECO:0000256" key="7">
    <source>
        <dbReference type="ARBA" id="ARBA00022837"/>
    </source>
</evidence>
<keyword evidence="9" id="KW-0732">Signal</keyword>
<dbReference type="AlphaFoldDB" id="A0A3N0C3W3"/>
<dbReference type="InterPro" id="IPR006103">
    <property type="entry name" value="Glyco_hydro_2_cat"/>
</dbReference>
<evidence type="ECO:0000259" key="10">
    <source>
        <dbReference type="Pfam" id="PF00703"/>
    </source>
</evidence>
<feature type="chain" id="PRO_5018129821" description="beta-galactosidase" evidence="9">
    <location>
        <begin position="21"/>
        <end position="917"/>
    </location>
</feature>
<comment type="cofactor">
    <cofactor evidence="2">
        <name>Ca(2+)</name>
        <dbReference type="ChEBI" id="CHEBI:29108"/>
    </cofactor>
</comment>
<comment type="subunit">
    <text evidence="4">Monomer.</text>
</comment>
<dbReference type="InterPro" id="IPR014718">
    <property type="entry name" value="GH-type_carb-bd"/>
</dbReference>
<dbReference type="Gene3D" id="2.70.98.10">
    <property type="match status" value="1"/>
</dbReference>
<evidence type="ECO:0000256" key="2">
    <source>
        <dbReference type="ARBA" id="ARBA00001913"/>
    </source>
</evidence>
<dbReference type="SUPFAM" id="SSF74650">
    <property type="entry name" value="Galactose mutarotase-like"/>
    <property type="match status" value="1"/>
</dbReference>
<accession>A0A3N0C3W3</accession>
<dbReference type="GO" id="GO:0030246">
    <property type="term" value="F:carbohydrate binding"/>
    <property type="evidence" value="ECO:0007669"/>
    <property type="project" value="InterPro"/>
</dbReference>
<dbReference type="GO" id="GO:0004565">
    <property type="term" value="F:beta-galactosidase activity"/>
    <property type="evidence" value="ECO:0007669"/>
    <property type="project" value="UniProtKB-EC"/>
</dbReference>
<dbReference type="PANTHER" id="PTHR46323:SF2">
    <property type="entry name" value="BETA-GALACTOSIDASE"/>
    <property type="match status" value="1"/>
</dbReference>
<dbReference type="SUPFAM" id="SSF49785">
    <property type="entry name" value="Galactose-binding domain-like"/>
    <property type="match status" value="1"/>
</dbReference>
<dbReference type="EMBL" id="RBEE01000002">
    <property type="protein sequence ID" value="RNL56637.1"/>
    <property type="molecule type" value="Genomic_DNA"/>
</dbReference>
<dbReference type="InterPro" id="IPR036156">
    <property type="entry name" value="Beta-gal/glucu_dom_sf"/>
</dbReference>
<dbReference type="Proteomes" id="UP000274046">
    <property type="component" value="Unassembled WGS sequence"/>
</dbReference>
<dbReference type="Gene3D" id="2.60.40.10">
    <property type="entry name" value="Immunoglobulins"/>
    <property type="match status" value="2"/>
</dbReference>
<evidence type="ECO:0000256" key="5">
    <source>
        <dbReference type="ARBA" id="ARBA00012756"/>
    </source>
</evidence>
<dbReference type="Gene3D" id="3.20.20.80">
    <property type="entry name" value="Glycosidases"/>
    <property type="match status" value="1"/>
</dbReference>
<evidence type="ECO:0000256" key="1">
    <source>
        <dbReference type="ARBA" id="ARBA00001412"/>
    </source>
</evidence>
<dbReference type="GO" id="GO:0009341">
    <property type="term" value="C:beta-galactosidase complex"/>
    <property type="evidence" value="ECO:0007669"/>
    <property type="project" value="TreeGrafter"/>
</dbReference>
<dbReference type="PRINTS" id="PR00132">
    <property type="entry name" value="GLHYDRLASE2"/>
</dbReference>
<organism evidence="13 14">
    <name type="scientific">Pedobacter jejuensis</name>
    <dbReference type="NCBI Taxonomy" id="1268550"/>
    <lineage>
        <taxon>Bacteria</taxon>
        <taxon>Pseudomonadati</taxon>
        <taxon>Bacteroidota</taxon>
        <taxon>Sphingobacteriia</taxon>
        <taxon>Sphingobacteriales</taxon>
        <taxon>Sphingobacteriaceae</taxon>
        <taxon>Pedobacter</taxon>
    </lineage>
</organism>
<dbReference type="SUPFAM" id="SSF51445">
    <property type="entry name" value="(Trans)glycosidases"/>
    <property type="match status" value="1"/>
</dbReference>
<evidence type="ECO:0000256" key="9">
    <source>
        <dbReference type="SAM" id="SignalP"/>
    </source>
</evidence>
<feature type="domain" description="Glycoside hydrolase family 2 catalytic" evidence="11">
    <location>
        <begin position="296"/>
        <end position="508"/>
    </location>
</feature>
<proteinExistence type="inferred from homology"/>
<comment type="catalytic activity">
    <reaction evidence="1">
        <text>Hydrolysis of terminal non-reducing beta-D-galactose residues in beta-D-galactosides.</text>
        <dbReference type="EC" id="3.2.1.23"/>
    </reaction>
</comment>
<dbReference type="InterPro" id="IPR006104">
    <property type="entry name" value="Glyco_hydro_2_N"/>
</dbReference>
<dbReference type="Pfam" id="PF00703">
    <property type="entry name" value="Glyco_hydro_2"/>
    <property type="match status" value="1"/>
</dbReference>
<evidence type="ECO:0000256" key="6">
    <source>
        <dbReference type="ARBA" id="ARBA00022801"/>
    </source>
</evidence>
<reference evidence="13 14" key="1">
    <citation type="submission" date="2018-10" db="EMBL/GenBank/DDBJ databases">
        <title>Genome sequencing of Pedobacter jejuensis TNB23.</title>
        <authorList>
            <person name="Cho Y.-J."/>
            <person name="Cho A."/>
            <person name="Kim O.-S."/>
        </authorList>
    </citation>
    <scope>NUCLEOTIDE SEQUENCE [LARGE SCALE GENOMIC DNA]</scope>
    <source>
        <strain evidence="13 14">TNB23</strain>
    </source>
</reference>
<sequence>MIKKLFFMFATAFFALNVEAQDTQYQYLSGKDKDHTVNWDFFVNTGMKSGVWDKIQVPSNWEQQGFGTYNYYKDTQNPEETGQYKYKFRVPKSSADKEIFIVFEAAMTEAEVKINGKLAGPIHQGGFYTFQYNITSLLNFDGENLLEVKVSKQSTDKSVNNAERKADFWLFGGIFRPVYLKIYPKSHIDRIAIDAKANGSFNLDAYTENAVAGSVVKAQVQKLNGEKVGVEISSKIIGQNPVTALKGQFNEVKLWNAESPNLYQVVVTLTDASGKLIHRTKQKFGFRTAELRPHDGFYVNNKKVIFKGVNRHSEWPESGRTLSKTLNITDVKLIKEMNMNAVRMSHYPPDPSFLEACDSLGLYVINELTGWQAKYDTEVGTKLVKELVVRDVNHPSIVMWANGNEGGFNYDLDYLYAKYDNQKRLVIHPWERFNGTDTKHYPDYNYVVNTALHGNDVFFPTEFMHGLHDGGHGAGLDDFWSMMMKHPYAAGGFLWSFADEGVIRLDRNGEMDIQGNAAPDGILGPHREKEGSFYTIKEIWSPVQIAMKDLPANFDGKVLVENQYSFTNLNQCSFEWKLSNLPNPAANNQQSLVASGKIKGITLSPGEKGFLSIPLPANWKSSDVLYLTAFDAFKQELFTWSWAIKMPAAPITNNANSKSKMDVSETGKALTLVVDGISYQFDKKTGYIQNVKNAKSEISISGGPALAGVKCELKEFKHYASGDDYIIEPIYNNEAKFKVKWIFSSGKTVKLDYEYSVSGEVDFMGITFNYPEENITGMKWEGNGPYRVWKNRLKGTTFGVWNNDFNNTITGESWKYPEFKGYYSNVYWVTVKNKQSPFTIYTSKKGTFFQMLKPQKAAGATNNNTTPVFPDGDLGFLDGISAIGTKFQAAEKLGPQSQKNMQLNYSWNKGSLWFDFK</sequence>
<evidence type="ECO:0000256" key="3">
    <source>
        <dbReference type="ARBA" id="ARBA00007401"/>
    </source>
</evidence>
<dbReference type="GO" id="GO:0005990">
    <property type="term" value="P:lactose catabolic process"/>
    <property type="evidence" value="ECO:0007669"/>
    <property type="project" value="TreeGrafter"/>
</dbReference>
<dbReference type="InterPro" id="IPR006102">
    <property type="entry name" value="Ig-like_GH2"/>
</dbReference>
<dbReference type="Pfam" id="PF02836">
    <property type="entry name" value="Glyco_hydro_2_C"/>
    <property type="match status" value="1"/>
</dbReference>
<dbReference type="SUPFAM" id="SSF49303">
    <property type="entry name" value="beta-Galactosidase/glucuronidase domain"/>
    <property type="match status" value="2"/>
</dbReference>